<reference evidence="8" key="2">
    <citation type="submission" date="2025-09" db="UniProtKB">
        <authorList>
            <consortium name="Ensembl"/>
        </authorList>
    </citation>
    <scope>IDENTIFICATION</scope>
</reference>
<dbReference type="STRING" id="1676925.ENSPKIP00000036713"/>
<keyword evidence="2" id="KW-0540">Nuclease</keyword>
<dbReference type="Gene3D" id="3.30.420.10">
    <property type="entry name" value="Ribonuclease H-like superfamily/Ribonuclease H"/>
    <property type="match status" value="1"/>
</dbReference>
<evidence type="ECO:0000256" key="6">
    <source>
        <dbReference type="SAM" id="MobiDB-lite"/>
    </source>
</evidence>
<dbReference type="Ensembl" id="ENSPKIT00000017664.1">
    <property type="protein sequence ID" value="ENSPKIP00000036713.1"/>
    <property type="gene ID" value="ENSPKIG00000015180.1"/>
</dbReference>
<keyword evidence="3" id="KW-0378">Hydrolase</keyword>
<accession>A0A3B3T2L8</accession>
<comment type="subcellular location">
    <subcellularLocation>
        <location evidence="1">Nucleus</location>
    </subcellularLocation>
</comment>
<dbReference type="OrthoDB" id="16516at2759"/>
<feature type="domain" description="Exonuclease" evidence="7">
    <location>
        <begin position="165"/>
        <end position="331"/>
    </location>
</feature>
<dbReference type="GO" id="GO:0004527">
    <property type="term" value="F:exonuclease activity"/>
    <property type="evidence" value="ECO:0007669"/>
    <property type="project" value="UniProtKB-KW"/>
</dbReference>
<dbReference type="PANTHER" id="PTHR12801">
    <property type="entry name" value="RNA EXONUCLEASE REXO1 / RECO3 FAMILY MEMBER-RELATED"/>
    <property type="match status" value="1"/>
</dbReference>
<evidence type="ECO:0000313" key="9">
    <source>
        <dbReference type="Proteomes" id="UP000261540"/>
    </source>
</evidence>
<organism evidence="8 9">
    <name type="scientific">Paramormyrops kingsleyae</name>
    <dbReference type="NCBI Taxonomy" id="1676925"/>
    <lineage>
        <taxon>Eukaryota</taxon>
        <taxon>Metazoa</taxon>
        <taxon>Chordata</taxon>
        <taxon>Craniata</taxon>
        <taxon>Vertebrata</taxon>
        <taxon>Euteleostomi</taxon>
        <taxon>Actinopterygii</taxon>
        <taxon>Neopterygii</taxon>
        <taxon>Teleostei</taxon>
        <taxon>Osteoglossocephala</taxon>
        <taxon>Osteoglossomorpha</taxon>
        <taxon>Osteoglossiformes</taxon>
        <taxon>Mormyridae</taxon>
        <taxon>Paramormyrops</taxon>
    </lineage>
</organism>
<evidence type="ECO:0000256" key="1">
    <source>
        <dbReference type="ARBA" id="ARBA00004123"/>
    </source>
</evidence>
<evidence type="ECO:0000256" key="4">
    <source>
        <dbReference type="ARBA" id="ARBA00022839"/>
    </source>
</evidence>
<evidence type="ECO:0000256" key="3">
    <source>
        <dbReference type="ARBA" id="ARBA00022801"/>
    </source>
</evidence>
<dbReference type="InterPro" id="IPR047021">
    <property type="entry name" value="REXO1/3/4-like"/>
</dbReference>
<dbReference type="AlphaFoldDB" id="A0A3B3T2L8"/>
<dbReference type="SMART" id="SM00479">
    <property type="entry name" value="EXOIII"/>
    <property type="match status" value="1"/>
</dbReference>
<feature type="region of interest" description="Disordered" evidence="6">
    <location>
        <begin position="63"/>
        <end position="86"/>
    </location>
</feature>
<dbReference type="PANTHER" id="PTHR12801:SF57">
    <property type="entry name" value="APOPTOSIS-ENHANCING NUCLEASE"/>
    <property type="match status" value="1"/>
</dbReference>
<evidence type="ECO:0000313" key="8">
    <source>
        <dbReference type="Ensembl" id="ENSPKIP00000036713.1"/>
    </source>
</evidence>
<dbReference type="GO" id="GO:0003676">
    <property type="term" value="F:nucleic acid binding"/>
    <property type="evidence" value="ECO:0007669"/>
    <property type="project" value="InterPro"/>
</dbReference>
<keyword evidence="9" id="KW-1185">Reference proteome</keyword>
<keyword evidence="5" id="KW-0539">Nucleus</keyword>
<protein>
    <submittedName>
        <fullName evidence="8">Interferon stimulated exonuclease gene</fullName>
    </submittedName>
</protein>
<reference evidence="8" key="1">
    <citation type="submission" date="2025-08" db="UniProtKB">
        <authorList>
            <consortium name="Ensembl"/>
        </authorList>
    </citation>
    <scope>IDENTIFICATION</scope>
</reference>
<dbReference type="Proteomes" id="UP000261540">
    <property type="component" value="Unplaced"/>
</dbReference>
<keyword evidence="4" id="KW-0269">Exonuclease</keyword>
<dbReference type="GO" id="GO:0005730">
    <property type="term" value="C:nucleolus"/>
    <property type="evidence" value="ECO:0007669"/>
    <property type="project" value="UniProtKB-ARBA"/>
</dbReference>
<dbReference type="KEGG" id="pki:111845060"/>
<evidence type="ECO:0000259" key="7">
    <source>
        <dbReference type="SMART" id="SM00479"/>
    </source>
</evidence>
<feature type="region of interest" description="Disordered" evidence="6">
    <location>
        <begin position="15"/>
        <end position="48"/>
    </location>
</feature>
<evidence type="ECO:0000256" key="5">
    <source>
        <dbReference type="ARBA" id="ARBA00023242"/>
    </source>
</evidence>
<dbReference type="GeneID" id="111845060"/>
<name>A0A3B3T2L8_9TELE</name>
<dbReference type="Pfam" id="PF00929">
    <property type="entry name" value="RNase_T"/>
    <property type="match status" value="1"/>
</dbReference>
<dbReference type="CTD" id="3669"/>
<dbReference type="GeneTree" id="ENSGT00940000160781"/>
<sequence>MPGLSCCEMALENMRSSHNPHPPGPVDFSLAESPRGAPECRGKKNPATNKWLRIQAKRAALEKSGVLQKKKQAKDKHRDRGGLGSIVLSPDPGIWGDFSLPPRTEVPSDVLSVAATSAWHQSGTSKAGVMSSIGERWETDSGVSSAASPPVSGRSSPCPCVNPAKLVAIDCEMVGTGPGGRFSEVARCSMVNYHGEVLYDKYIQPLRPVVNYRTRWSGISQHHLVNAVPFNRAHREILQLLKGKVVIGHALHNDFRALGFAPPRHMIRDTGRSRELRRLSDFPLRGSVSLKNLAKTLLHRKIQTSKQGHCSVEDAIAAMDLYKLVEMQWERNMLDASPGLDTDSLSEVVSSTSHYMQDQYWPEEISNDCK</sequence>
<dbReference type="FunFam" id="3.30.420.10:FF:000007">
    <property type="entry name" value="Interferon-stimulated exonuclease gene 20"/>
    <property type="match status" value="1"/>
</dbReference>
<dbReference type="InterPro" id="IPR036397">
    <property type="entry name" value="RNaseH_sf"/>
</dbReference>
<dbReference type="InterPro" id="IPR013520">
    <property type="entry name" value="Ribonucl_H"/>
</dbReference>
<dbReference type="RefSeq" id="XP_023669916.1">
    <property type="nucleotide sequence ID" value="XM_023814148.2"/>
</dbReference>
<proteinExistence type="predicted"/>
<evidence type="ECO:0000256" key="2">
    <source>
        <dbReference type="ARBA" id="ARBA00022722"/>
    </source>
</evidence>
<dbReference type="InterPro" id="IPR012337">
    <property type="entry name" value="RNaseH-like_sf"/>
</dbReference>
<dbReference type="SUPFAM" id="SSF53098">
    <property type="entry name" value="Ribonuclease H-like"/>
    <property type="match status" value="1"/>
</dbReference>